<dbReference type="Proteomes" id="UP000735302">
    <property type="component" value="Unassembled WGS sequence"/>
</dbReference>
<keyword evidence="3" id="KW-1185">Reference proteome</keyword>
<feature type="compositionally biased region" description="Polar residues" evidence="1">
    <location>
        <begin position="68"/>
        <end position="85"/>
    </location>
</feature>
<evidence type="ECO:0000256" key="1">
    <source>
        <dbReference type="SAM" id="MobiDB-lite"/>
    </source>
</evidence>
<evidence type="ECO:0000313" key="2">
    <source>
        <dbReference type="EMBL" id="GFO18425.1"/>
    </source>
</evidence>
<dbReference type="AlphaFoldDB" id="A0AAV4BFW3"/>
<organism evidence="2 3">
    <name type="scientific">Plakobranchus ocellatus</name>
    <dbReference type="NCBI Taxonomy" id="259542"/>
    <lineage>
        <taxon>Eukaryota</taxon>
        <taxon>Metazoa</taxon>
        <taxon>Spiralia</taxon>
        <taxon>Lophotrochozoa</taxon>
        <taxon>Mollusca</taxon>
        <taxon>Gastropoda</taxon>
        <taxon>Heterobranchia</taxon>
        <taxon>Euthyneura</taxon>
        <taxon>Panpulmonata</taxon>
        <taxon>Sacoglossa</taxon>
        <taxon>Placobranchoidea</taxon>
        <taxon>Plakobranchidae</taxon>
        <taxon>Plakobranchus</taxon>
    </lineage>
</organism>
<reference evidence="2 3" key="1">
    <citation type="journal article" date="2021" name="Elife">
        <title>Chloroplast acquisition without the gene transfer in kleptoplastic sea slugs, Plakobranchus ocellatus.</title>
        <authorList>
            <person name="Maeda T."/>
            <person name="Takahashi S."/>
            <person name="Yoshida T."/>
            <person name="Shimamura S."/>
            <person name="Takaki Y."/>
            <person name="Nagai Y."/>
            <person name="Toyoda A."/>
            <person name="Suzuki Y."/>
            <person name="Arimoto A."/>
            <person name="Ishii H."/>
            <person name="Satoh N."/>
            <person name="Nishiyama T."/>
            <person name="Hasebe M."/>
            <person name="Maruyama T."/>
            <person name="Minagawa J."/>
            <person name="Obokata J."/>
            <person name="Shigenobu S."/>
        </authorList>
    </citation>
    <scope>NUCLEOTIDE SEQUENCE [LARGE SCALE GENOMIC DNA]</scope>
</reference>
<name>A0AAV4BFW3_9GAST</name>
<feature type="region of interest" description="Disordered" evidence="1">
    <location>
        <begin position="21"/>
        <end position="187"/>
    </location>
</feature>
<sequence>MPYPRGYLNQQQVRRLKAIPKRRREGPPNLARAIRNVDPYNLPPLPPADHFSDSDADSDIYNIPSLPPTTDSLNSDSESFVTAQESLHPDDDYIVASPAQPRASRGELDTSTSADSPTPEEAVAGPSTPDTSKDVESREKRSAMATKRGSLSVSGASPPKSAKMEEAAEEAMEEEAKSSRRHRHHNQLGSNNCFERWREWTSPDGQHFTTFRKGYAKTFKSYCTYEGKKMAFANLKSTGPEGDEITVTINHGEHTLPYWKRNVSTCDEDFNQPNNVIGFRCINMGFKVPRLEVSTCPGDKTTEHEMPMNPPLQTEMWTFTDTRGDYGVPQLHNPDNAEYNTAFYSHNDDFRNYYEGSIPVMPNRLQVWDKQVLLETASACNKYDHAKNEFEIKDPNHIYDFKRNPGYKELSASDGAAFALEF</sequence>
<evidence type="ECO:0000313" key="3">
    <source>
        <dbReference type="Proteomes" id="UP000735302"/>
    </source>
</evidence>
<accession>A0AAV4BFW3</accession>
<protein>
    <submittedName>
        <fullName evidence="2">Uncharacterized protein</fullName>
    </submittedName>
</protein>
<feature type="compositionally biased region" description="Basic and acidic residues" evidence="1">
    <location>
        <begin position="131"/>
        <end position="142"/>
    </location>
</feature>
<comment type="caution">
    <text evidence="2">The sequence shown here is derived from an EMBL/GenBank/DDBJ whole genome shotgun (WGS) entry which is preliminary data.</text>
</comment>
<dbReference type="EMBL" id="BLXT01004955">
    <property type="protein sequence ID" value="GFO18425.1"/>
    <property type="molecule type" value="Genomic_DNA"/>
</dbReference>
<proteinExistence type="predicted"/>
<gene>
    <name evidence="2" type="ORF">PoB_004493000</name>
</gene>